<dbReference type="EMBL" id="KV441386">
    <property type="protein sequence ID" value="OAF63471.1"/>
    <property type="molecule type" value="Genomic_DNA"/>
</dbReference>
<dbReference type="Proteomes" id="UP000077154">
    <property type="component" value="Unassembled WGS sequence"/>
</dbReference>
<accession>A0A177APZ2</accession>
<organism evidence="2">
    <name type="scientific">Pseudogymnoascus destructans</name>
    <dbReference type="NCBI Taxonomy" id="655981"/>
    <lineage>
        <taxon>Eukaryota</taxon>
        <taxon>Fungi</taxon>
        <taxon>Dikarya</taxon>
        <taxon>Ascomycota</taxon>
        <taxon>Pezizomycotina</taxon>
        <taxon>Leotiomycetes</taxon>
        <taxon>Thelebolales</taxon>
        <taxon>Thelebolaceae</taxon>
        <taxon>Pseudogymnoascus</taxon>
    </lineage>
</organism>
<dbReference type="RefSeq" id="XP_024328739.1">
    <property type="nucleotide sequence ID" value="XM_024464043.1"/>
</dbReference>
<gene>
    <name evidence="2" type="ORF">VC83_00349</name>
</gene>
<sequence>MKRCGDQGFIFKIYIECLYAEIQWDKEPLPKFMLNRPNINQPGGFELDAADHDKRLSEQTRRKALKKATKEERMAQQELDVQLARERGDLPSTTCKHCKGMHWSQDCPTPTKAQGAQKLKAPAGSLEQEPKISGTQCKHRRDSSSNIPLSKK</sequence>
<dbReference type="VEuPathDB" id="FungiDB:GMDG_03458"/>
<evidence type="ECO:0000256" key="1">
    <source>
        <dbReference type="SAM" id="MobiDB-lite"/>
    </source>
</evidence>
<protein>
    <submittedName>
        <fullName evidence="2">Uncharacterized protein</fullName>
    </submittedName>
</protein>
<dbReference type="AlphaFoldDB" id="A0A177APZ2"/>
<dbReference type="GeneID" id="36283447"/>
<feature type="region of interest" description="Disordered" evidence="1">
    <location>
        <begin position="106"/>
        <end position="152"/>
    </location>
</feature>
<proteinExistence type="predicted"/>
<name>A0A177APZ2_9PEZI</name>
<reference evidence="2" key="1">
    <citation type="submission" date="2016-03" db="EMBL/GenBank/DDBJ databases">
        <title>Updated assembly of Pseudogymnoascus destructans, the fungus causing white-nose syndrome of bats.</title>
        <authorList>
            <person name="Palmer J.M."/>
            <person name="Drees K.P."/>
            <person name="Foster J.T."/>
            <person name="Lindner D.L."/>
        </authorList>
    </citation>
    <scope>NUCLEOTIDE SEQUENCE [LARGE SCALE GENOMIC DNA]</scope>
    <source>
        <strain evidence="2">20631-21</strain>
    </source>
</reference>
<evidence type="ECO:0000313" key="2">
    <source>
        <dbReference type="EMBL" id="OAF63471.1"/>
    </source>
</evidence>